<keyword evidence="1" id="KW-0378">Hydrolase</keyword>
<keyword evidence="6" id="KW-1185">Reference proteome</keyword>
<feature type="domain" description="GH10" evidence="4">
    <location>
        <begin position="1"/>
        <end position="18"/>
    </location>
</feature>
<dbReference type="GO" id="GO:0004553">
    <property type="term" value="F:hydrolase activity, hydrolyzing O-glycosyl compounds"/>
    <property type="evidence" value="ECO:0007669"/>
    <property type="project" value="InterPro"/>
</dbReference>
<gene>
    <name evidence="5" type="ORF">F383_30034</name>
</gene>
<proteinExistence type="predicted"/>
<evidence type="ECO:0000256" key="1">
    <source>
        <dbReference type="ARBA" id="ARBA00022801"/>
    </source>
</evidence>
<evidence type="ECO:0000256" key="2">
    <source>
        <dbReference type="ARBA" id="ARBA00023277"/>
    </source>
</evidence>
<protein>
    <recommendedName>
        <fullName evidence="4">GH10 domain-containing protein</fullName>
    </recommendedName>
</protein>
<keyword evidence="2" id="KW-0119">Carbohydrate metabolism</keyword>
<keyword evidence="3" id="KW-0624">Polysaccharide degradation</keyword>
<reference evidence="6" key="1">
    <citation type="submission" date="2014-09" db="EMBL/GenBank/DDBJ databases">
        <authorList>
            <person name="Mudge J."/>
            <person name="Ramaraj T."/>
            <person name="Lindquist I.E."/>
            <person name="Bharti A.K."/>
            <person name="Sundararajan A."/>
            <person name="Cameron C.T."/>
            <person name="Woodward J.E."/>
            <person name="May G.D."/>
            <person name="Brubaker C."/>
            <person name="Broadhvest J."/>
            <person name="Wilkins T.A."/>
        </authorList>
    </citation>
    <scope>NUCLEOTIDE SEQUENCE</scope>
    <source>
        <strain evidence="6">cv. AKA8401</strain>
    </source>
</reference>
<dbReference type="InterPro" id="IPR001000">
    <property type="entry name" value="GH10_dom"/>
</dbReference>
<evidence type="ECO:0000313" key="6">
    <source>
        <dbReference type="Proteomes" id="UP000032142"/>
    </source>
</evidence>
<evidence type="ECO:0000256" key="3">
    <source>
        <dbReference type="ARBA" id="ARBA00023326"/>
    </source>
</evidence>
<name>A0A0B0PFR4_GOSAR</name>
<sequence length="18" mass="2160">MAKTNSTRAEHTLVWPMW</sequence>
<dbReference type="GO" id="GO:0000272">
    <property type="term" value="P:polysaccharide catabolic process"/>
    <property type="evidence" value="ECO:0007669"/>
    <property type="project" value="UniProtKB-KW"/>
</dbReference>
<dbReference type="AlphaFoldDB" id="A0A0B0PFR4"/>
<dbReference type="EMBL" id="KN424427">
    <property type="protein sequence ID" value="KHG23274.1"/>
    <property type="molecule type" value="Genomic_DNA"/>
</dbReference>
<evidence type="ECO:0000313" key="5">
    <source>
        <dbReference type="EMBL" id="KHG23274.1"/>
    </source>
</evidence>
<dbReference type="PROSITE" id="PS51760">
    <property type="entry name" value="GH10_2"/>
    <property type="match status" value="1"/>
</dbReference>
<dbReference type="Proteomes" id="UP000032142">
    <property type="component" value="Unassembled WGS sequence"/>
</dbReference>
<accession>A0A0B0PFR4</accession>
<organism evidence="5 6">
    <name type="scientific">Gossypium arboreum</name>
    <name type="common">Tree cotton</name>
    <name type="synonym">Gossypium nanking</name>
    <dbReference type="NCBI Taxonomy" id="29729"/>
    <lineage>
        <taxon>Eukaryota</taxon>
        <taxon>Viridiplantae</taxon>
        <taxon>Streptophyta</taxon>
        <taxon>Embryophyta</taxon>
        <taxon>Tracheophyta</taxon>
        <taxon>Spermatophyta</taxon>
        <taxon>Magnoliopsida</taxon>
        <taxon>eudicotyledons</taxon>
        <taxon>Gunneridae</taxon>
        <taxon>Pentapetalae</taxon>
        <taxon>rosids</taxon>
        <taxon>malvids</taxon>
        <taxon>Malvales</taxon>
        <taxon>Malvaceae</taxon>
        <taxon>Malvoideae</taxon>
        <taxon>Gossypium</taxon>
    </lineage>
</organism>
<evidence type="ECO:0000259" key="4">
    <source>
        <dbReference type="PROSITE" id="PS51760"/>
    </source>
</evidence>